<keyword evidence="1" id="KW-0472">Membrane</keyword>
<keyword evidence="1" id="KW-0812">Transmembrane</keyword>
<accession>A0A559TBY3</accession>
<reference evidence="2" key="2">
    <citation type="submission" date="2019-08" db="EMBL/GenBank/DDBJ databases">
        <title>Investigation of anaerobic lignin degradation for improved lignocellulosic biofuels.</title>
        <authorList>
            <person name="Deangelis K.PhD."/>
        </authorList>
    </citation>
    <scope>NUCLEOTIDE SEQUENCE [LARGE SCALE GENOMIC DNA]</scope>
    <source>
        <strain evidence="2">128R</strain>
    </source>
</reference>
<protein>
    <submittedName>
        <fullName evidence="2">Uncharacterized protein</fullName>
    </submittedName>
</protein>
<keyword evidence="1" id="KW-1133">Transmembrane helix</keyword>
<feature type="transmembrane region" description="Helical" evidence="1">
    <location>
        <begin position="6"/>
        <end position="25"/>
    </location>
</feature>
<evidence type="ECO:0000256" key="1">
    <source>
        <dbReference type="SAM" id="Phobius"/>
    </source>
</evidence>
<organism evidence="2">
    <name type="scientific">Serratia fonticola</name>
    <dbReference type="NCBI Taxonomy" id="47917"/>
    <lineage>
        <taxon>Bacteria</taxon>
        <taxon>Pseudomonadati</taxon>
        <taxon>Pseudomonadota</taxon>
        <taxon>Gammaproteobacteria</taxon>
        <taxon>Enterobacterales</taxon>
        <taxon>Yersiniaceae</taxon>
        <taxon>Serratia</taxon>
    </lineage>
</organism>
<proteinExistence type="predicted"/>
<dbReference type="EMBL" id="VISQ01000001">
    <property type="protein sequence ID" value="TVZ72104.1"/>
    <property type="molecule type" value="Genomic_DNA"/>
</dbReference>
<gene>
    <name evidence="2" type="ORF">FHU10_4769</name>
</gene>
<comment type="caution">
    <text evidence="2">The sequence shown here is derived from an EMBL/GenBank/DDBJ whole genome shotgun (WGS) entry which is preliminary data.</text>
</comment>
<sequence length="60" mass="6914">MSTLNQSLMIIIIIFVVSEMINIRLRFYCGEALAHQQAKNAVTTKLNAVERIFKTDKMQK</sequence>
<name>A0A559TBY3_SERFO</name>
<evidence type="ECO:0000313" key="2">
    <source>
        <dbReference type="EMBL" id="TVZ72104.1"/>
    </source>
</evidence>
<reference evidence="2" key="1">
    <citation type="submission" date="2019-06" db="EMBL/GenBank/DDBJ databases">
        <authorList>
            <person name="Deangelis K."/>
            <person name="Huntemann M."/>
            <person name="Clum A."/>
            <person name="Pillay M."/>
            <person name="Palaniappan K."/>
            <person name="Varghese N."/>
            <person name="Mikhailova N."/>
            <person name="Stamatis D."/>
            <person name="Reddy T."/>
            <person name="Daum C."/>
            <person name="Shapiro N."/>
            <person name="Ivanova N."/>
            <person name="Kyrpides N."/>
            <person name="Woyke T."/>
        </authorList>
    </citation>
    <scope>NUCLEOTIDE SEQUENCE [LARGE SCALE GENOMIC DNA]</scope>
    <source>
        <strain evidence="2">128R</strain>
    </source>
</reference>
<dbReference type="AlphaFoldDB" id="A0A559TBY3"/>